<accession>A0AAD1WE77</accession>
<gene>
    <name evidence="2" type="ORF">PECUL_23A042480</name>
</gene>
<feature type="region of interest" description="Disordered" evidence="1">
    <location>
        <begin position="176"/>
        <end position="205"/>
    </location>
</feature>
<evidence type="ECO:0000256" key="1">
    <source>
        <dbReference type="SAM" id="MobiDB-lite"/>
    </source>
</evidence>
<feature type="compositionally biased region" description="Basic and acidic residues" evidence="1">
    <location>
        <begin position="187"/>
        <end position="196"/>
    </location>
</feature>
<evidence type="ECO:0008006" key="4">
    <source>
        <dbReference type="Google" id="ProtNLM"/>
    </source>
</evidence>
<dbReference type="Proteomes" id="UP001295444">
    <property type="component" value="Chromosome 06"/>
</dbReference>
<protein>
    <recommendedName>
        <fullName evidence="4">Enamelin</fullName>
    </recommendedName>
</protein>
<dbReference type="PANTHER" id="PTHR16784">
    <property type="entry name" value="ENAMELIN"/>
    <property type="match status" value="1"/>
</dbReference>
<dbReference type="EMBL" id="OW240917">
    <property type="protein sequence ID" value="CAH2301393.1"/>
    <property type="molecule type" value="Genomic_DNA"/>
</dbReference>
<name>A0AAD1WE77_PELCU</name>
<dbReference type="AlphaFoldDB" id="A0AAD1WE77"/>
<evidence type="ECO:0000313" key="2">
    <source>
        <dbReference type="EMBL" id="CAH2301393.1"/>
    </source>
</evidence>
<dbReference type="InterPro" id="IPR015673">
    <property type="entry name" value="Enamelin"/>
</dbReference>
<evidence type="ECO:0000313" key="3">
    <source>
        <dbReference type="Proteomes" id="UP001295444"/>
    </source>
</evidence>
<dbReference type="PANTHER" id="PTHR16784:SF2">
    <property type="entry name" value="ENAMELIN"/>
    <property type="match status" value="1"/>
</dbReference>
<reference evidence="2" key="1">
    <citation type="submission" date="2022-03" db="EMBL/GenBank/DDBJ databases">
        <authorList>
            <person name="Alioto T."/>
            <person name="Alioto T."/>
            <person name="Gomez Garrido J."/>
        </authorList>
    </citation>
    <scope>NUCLEOTIDE SEQUENCE</scope>
</reference>
<sequence>MEWAAFMHSELGVRRAVSTILDSASGLLSGLVVLLGLSPSLCCSGRGFRVRTGITPASPEGGERSRFLEGLSPRLDTVRQDSGAAAAVRSTHRRSFSTRGLKLVEEASPRVQCTLPVEGRCYWSVFWAKVIVLWLNGLVFDGAGLSCDRPAWRSGPAPQLLGNYFGFYGFGNRPPYNSEEANEDEEPAKTEKESPKAESPVTESSNVTVDIISTTVGPILGNNATHNASLVGEKSQNVRPDGQNILPAAGPFIPGNNRRNIEILSSSFRPSHNIYRPPYQQNILRNPQHKYYTVNKILVGRGDNPNNIRPHNHLINKAPLTNTFDSGKMSSHKETQPSNAARKTDVLRQGHANGYKGIFQDPGATLSRHEGGQPHSGSTRPYLGDPMKHYENSPVKDHSPWQVNKNISPNQKFILVHPQNNEHINEYKRQPITTDQKQNIPRGMFSNQQPIQHQNKGSDQKNDVPHNKVNYLGQFSKVLNKNDGFFKQSEVLPPAGDATFYEKDGRVFQKVNTWNSKQDNTETVRINSGPQQETIFILSPITSSDNPVLHNNPLGQGPDNSLNIAWEKTIYQHRNPQYNILGQRNIDIYPETEFYGQASNVPNTGKQSWDNGIGFKSPQYDQLDPLVDAQHTPADPISQDIYIINDGAPTSERRYVLISNLESSKHTENPTFAANRPLYQVKHSPMTPHKAVKSYDFVDYDAYSQTQNKNIPHVANRQFETTESEQFNIGSELHPNQVDPIHLQLSPYSEMRSWSYNPVEFSHSRTNYDTYPSGMRGQPSYQKEVGIDYGGSRHYTCTLPIVDGDLTGGHTNQLLYVCCKLSDVQSGTPSVPMETPNDFRLTLNEYNEWVPYQDRTHRQHTRNVLDSPNVGYNQNSNTLTKGCNITNYEKIMTSEREHPETLPCLNKGCHDQKKEHPHYSLDVIDSKPCSRGDSDIDLSTSPKKIAMTIENTEGRSINIQDDGSLYRRIENDVLPNKATGKLLRILTCSKDRQNHTANILKNLGGGKPSAFSLKHDIPIEEATTNAGLIRPDGSSVLYQPQESKVNADSSVPDCLVLNK</sequence>
<feature type="region of interest" description="Disordered" evidence="1">
    <location>
        <begin position="361"/>
        <end position="384"/>
    </location>
</feature>
<proteinExistence type="predicted"/>
<organism evidence="2 3">
    <name type="scientific">Pelobates cultripes</name>
    <name type="common">Western spadefoot toad</name>
    <dbReference type="NCBI Taxonomy" id="61616"/>
    <lineage>
        <taxon>Eukaryota</taxon>
        <taxon>Metazoa</taxon>
        <taxon>Chordata</taxon>
        <taxon>Craniata</taxon>
        <taxon>Vertebrata</taxon>
        <taxon>Euteleostomi</taxon>
        <taxon>Amphibia</taxon>
        <taxon>Batrachia</taxon>
        <taxon>Anura</taxon>
        <taxon>Pelobatoidea</taxon>
        <taxon>Pelobatidae</taxon>
        <taxon>Pelobates</taxon>
    </lineage>
</organism>
<keyword evidence="3" id="KW-1185">Reference proteome</keyword>